<dbReference type="InterPro" id="IPR006860">
    <property type="entry name" value="FecR"/>
</dbReference>
<dbReference type="GO" id="GO:0016989">
    <property type="term" value="F:sigma factor antagonist activity"/>
    <property type="evidence" value="ECO:0007669"/>
    <property type="project" value="TreeGrafter"/>
</dbReference>
<comment type="caution">
    <text evidence="4">The sequence shown here is derived from an EMBL/GenBank/DDBJ whole genome shotgun (WGS) entry which is preliminary data.</text>
</comment>
<dbReference type="RefSeq" id="WP_146862253.1">
    <property type="nucleotide sequence ID" value="NZ_BKAU01000002.1"/>
</dbReference>
<keyword evidence="1" id="KW-1133">Transmembrane helix</keyword>
<sequence length="373" mass="42643">MNYLRFKAEDLVMDESFQQYCSGTNPAAVRFWEQWLKEHPEKSELVKVAKTLYLRLNGGLDEDVFAAHHRQFSEVLAARGIRPGEQAPPAKVRRLKNGWGWYALAVASVLMLFMTTLWLQPERPAQQSTAPEDTRVAYVSKAGERKSFQLPDGTKVVLNASSTLYLEDSFNTGNRSLTLDGEAFFDVAQNASSPFVIHTTAMDITVLGTAFNVKAYRNDETNETALVRGLVKISLKSNDHQLLLHPNEKVIVPVGKTIIRKVKLISDNRQKIPEPAIDYAIASLTHIPHDTTAVELSWVDNRLIFADESFEEIARKLERWYDVEIRFESEALKQYRFTGNFNKENVQRVLEVLQLSRDFSFRFEDNHHLVLNQ</sequence>
<dbReference type="EMBL" id="BKAU01000002">
    <property type="protein sequence ID" value="GEP96361.1"/>
    <property type="molecule type" value="Genomic_DNA"/>
</dbReference>
<reference evidence="4 5" key="1">
    <citation type="submission" date="2019-07" db="EMBL/GenBank/DDBJ databases">
        <title>Whole genome shotgun sequence of Chitinophaga cymbidii NBRC 109752.</title>
        <authorList>
            <person name="Hosoyama A."/>
            <person name="Uohara A."/>
            <person name="Ohji S."/>
            <person name="Ichikawa N."/>
        </authorList>
    </citation>
    <scope>NUCLEOTIDE SEQUENCE [LARGE SCALE GENOMIC DNA]</scope>
    <source>
        <strain evidence="4 5">NBRC 109752</strain>
    </source>
</reference>
<proteinExistence type="predicted"/>
<dbReference type="OrthoDB" id="1523735at2"/>
<evidence type="ECO:0000259" key="3">
    <source>
        <dbReference type="Pfam" id="PF16344"/>
    </source>
</evidence>
<evidence type="ECO:0000313" key="4">
    <source>
        <dbReference type="EMBL" id="GEP96361.1"/>
    </source>
</evidence>
<evidence type="ECO:0000259" key="2">
    <source>
        <dbReference type="Pfam" id="PF04773"/>
    </source>
</evidence>
<gene>
    <name evidence="4" type="ORF">CCY01nite_26210</name>
</gene>
<dbReference type="Gene3D" id="3.55.50.30">
    <property type="match status" value="1"/>
</dbReference>
<dbReference type="Gene3D" id="2.60.120.1440">
    <property type="match status" value="1"/>
</dbReference>
<dbReference type="Pfam" id="PF04773">
    <property type="entry name" value="FecR"/>
    <property type="match status" value="1"/>
</dbReference>
<dbReference type="PANTHER" id="PTHR30273">
    <property type="entry name" value="PERIPLASMIC SIGNAL SENSOR AND SIGMA FACTOR ACTIVATOR FECR-RELATED"/>
    <property type="match status" value="1"/>
</dbReference>
<name>A0A512RKY9_9BACT</name>
<dbReference type="PIRSF" id="PIRSF018266">
    <property type="entry name" value="FecR"/>
    <property type="match status" value="1"/>
</dbReference>
<evidence type="ECO:0000313" key="5">
    <source>
        <dbReference type="Proteomes" id="UP000321436"/>
    </source>
</evidence>
<dbReference type="PANTHER" id="PTHR30273:SF2">
    <property type="entry name" value="PROTEIN FECR"/>
    <property type="match status" value="1"/>
</dbReference>
<evidence type="ECO:0000256" key="1">
    <source>
        <dbReference type="SAM" id="Phobius"/>
    </source>
</evidence>
<dbReference type="InterPro" id="IPR032508">
    <property type="entry name" value="FecR_C"/>
</dbReference>
<protein>
    <submittedName>
        <fullName evidence="4">Anti-sigma factor</fullName>
    </submittedName>
</protein>
<keyword evidence="1" id="KW-0472">Membrane</keyword>
<feature type="domain" description="Protein FecR C-terminal" evidence="3">
    <location>
        <begin position="302"/>
        <end position="367"/>
    </location>
</feature>
<organism evidence="4 5">
    <name type="scientific">Chitinophaga cymbidii</name>
    <dbReference type="NCBI Taxonomy" id="1096750"/>
    <lineage>
        <taxon>Bacteria</taxon>
        <taxon>Pseudomonadati</taxon>
        <taxon>Bacteroidota</taxon>
        <taxon>Chitinophagia</taxon>
        <taxon>Chitinophagales</taxon>
        <taxon>Chitinophagaceae</taxon>
        <taxon>Chitinophaga</taxon>
    </lineage>
</organism>
<feature type="domain" description="FecR protein" evidence="2">
    <location>
        <begin position="138"/>
        <end position="232"/>
    </location>
</feature>
<keyword evidence="5" id="KW-1185">Reference proteome</keyword>
<dbReference type="Proteomes" id="UP000321436">
    <property type="component" value="Unassembled WGS sequence"/>
</dbReference>
<dbReference type="Pfam" id="PF16344">
    <property type="entry name" value="FecR_C"/>
    <property type="match status" value="1"/>
</dbReference>
<dbReference type="InterPro" id="IPR012373">
    <property type="entry name" value="Ferrdict_sens_TM"/>
</dbReference>
<keyword evidence="1" id="KW-0812">Transmembrane</keyword>
<dbReference type="AlphaFoldDB" id="A0A512RKY9"/>
<accession>A0A512RKY9</accession>
<feature type="transmembrane region" description="Helical" evidence="1">
    <location>
        <begin position="99"/>
        <end position="119"/>
    </location>
</feature>